<keyword evidence="4" id="KW-1185">Reference proteome</keyword>
<dbReference type="Pfam" id="PF07486">
    <property type="entry name" value="Hydrolase_2"/>
    <property type="match status" value="1"/>
</dbReference>
<evidence type="ECO:0000256" key="1">
    <source>
        <dbReference type="SAM" id="MobiDB-lite"/>
    </source>
</evidence>
<feature type="compositionally biased region" description="Basic and acidic residues" evidence="1">
    <location>
        <begin position="301"/>
        <end position="324"/>
    </location>
</feature>
<protein>
    <recommendedName>
        <fullName evidence="2">Cell wall hydrolase SleB domain-containing protein</fullName>
    </recommendedName>
</protein>
<dbReference type="EMBL" id="LQQO01000034">
    <property type="protein sequence ID" value="KZE11464.1"/>
    <property type="molecule type" value="Genomic_DNA"/>
</dbReference>
<feature type="domain" description="Cell wall hydrolase SleB" evidence="2">
    <location>
        <begin position="128"/>
        <end position="235"/>
    </location>
</feature>
<dbReference type="Gene3D" id="1.10.10.2520">
    <property type="entry name" value="Cell wall hydrolase SleB, domain 1"/>
    <property type="match status" value="1"/>
</dbReference>
<feature type="region of interest" description="Disordered" evidence="1">
    <location>
        <begin position="292"/>
        <end position="324"/>
    </location>
</feature>
<evidence type="ECO:0000313" key="4">
    <source>
        <dbReference type="Proteomes" id="UP000076609"/>
    </source>
</evidence>
<gene>
    <name evidence="3" type="ORF">AVT10_04210</name>
</gene>
<organism evidence="3 4">
    <name type="scientific">Sphingomonas hankookensis</name>
    <dbReference type="NCBI Taxonomy" id="563996"/>
    <lineage>
        <taxon>Bacteria</taxon>
        <taxon>Pseudomonadati</taxon>
        <taxon>Pseudomonadota</taxon>
        <taxon>Alphaproteobacteria</taxon>
        <taxon>Sphingomonadales</taxon>
        <taxon>Sphingomonadaceae</taxon>
        <taxon>Sphingomonas</taxon>
    </lineage>
</organism>
<accession>A0ABR5YAD7</accession>
<dbReference type="InterPro" id="IPR011105">
    <property type="entry name" value="Cell_wall_hydrolase_SleB"/>
</dbReference>
<proteinExistence type="predicted"/>
<evidence type="ECO:0000313" key="3">
    <source>
        <dbReference type="EMBL" id="KZE11464.1"/>
    </source>
</evidence>
<comment type="caution">
    <text evidence="3">The sequence shown here is derived from an EMBL/GenBank/DDBJ whole genome shotgun (WGS) entry which is preliminary data.</text>
</comment>
<evidence type="ECO:0000259" key="2">
    <source>
        <dbReference type="Pfam" id="PF07486"/>
    </source>
</evidence>
<name>A0ABR5YAD7_9SPHN</name>
<reference evidence="4" key="1">
    <citation type="submission" date="2016-01" db="EMBL/GenBank/DDBJ databases">
        <title>Draft genome of Chromobacterium sp. F49.</title>
        <authorList>
            <person name="Hong K.W."/>
        </authorList>
    </citation>
    <scope>NUCLEOTIDE SEQUENCE [LARGE SCALE GENOMIC DNA]</scope>
    <source>
        <strain evidence="4">CN3</strain>
    </source>
</reference>
<sequence length="324" mass="34488">MAALPPINRRVRRIGGAALLLVGGAIAVRAGIAAREHRDPSAPPPPVATGYEADDHFPGAAQLLLDAPVRRGETGTAPLPALPANADAGDLGDASIRPARPFVLRGSQLDRARALRCLTTAVYYEAGNEPDAGQRAVAQVVLNRVRHPAFPATVCGVVFQGSNRPVCQFSFACDGAMARVPAPSVWLRSRRVAARALSGDVFAPVGLATHYHTYAVTPSWNRALVMTGVFGAHFFHRWKGWWGTPAAFTDRYIGMEPMPGPLRPLPPPPTLEAVPVPNVPLVPPTFVAPPTPVASATPVVEPKDTLPPESQVLDRWKDSGKPLR</sequence>
<dbReference type="InterPro" id="IPR042047">
    <property type="entry name" value="SleB_dom1"/>
</dbReference>
<dbReference type="Proteomes" id="UP000076609">
    <property type="component" value="Unassembled WGS sequence"/>
</dbReference>
<dbReference type="RefSeq" id="WP_066691907.1">
    <property type="nucleotide sequence ID" value="NZ_CP117025.1"/>
</dbReference>